<dbReference type="PROSITE" id="PS50931">
    <property type="entry name" value="HTH_LYSR"/>
    <property type="match status" value="1"/>
</dbReference>
<reference evidence="7 8" key="1">
    <citation type="submission" date="2017-09" db="EMBL/GenBank/DDBJ databases">
        <authorList>
            <person name="Ehlers B."/>
            <person name="Leendertz F.H."/>
        </authorList>
    </citation>
    <scope>NUCLEOTIDE SEQUENCE [LARGE SCALE GENOMIC DNA]</scope>
    <source>
        <strain evidence="7 8">DSM 18289</strain>
    </source>
</reference>
<dbReference type="PANTHER" id="PTHR30118">
    <property type="entry name" value="HTH-TYPE TRANSCRIPTIONAL REGULATOR LEUO-RELATED"/>
    <property type="match status" value="1"/>
</dbReference>
<dbReference type="EMBL" id="OBEL01000002">
    <property type="protein sequence ID" value="SNZ19598.1"/>
    <property type="molecule type" value="Genomic_DNA"/>
</dbReference>
<dbReference type="InterPro" id="IPR036388">
    <property type="entry name" value="WH-like_DNA-bd_sf"/>
</dbReference>
<keyword evidence="8" id="KW-1185">Reference proteome</keyword>
<evidence type="ECO:0000256" key="1">
    <source>
        <dbReference type="ARBA" id="ARBA00009437"/>
    </source>
</evidence>
<dbReference type="InterPro" id="IPR005119">
    <property type="entry name" value="LysR_subst-bd"/>
</dbReference>
<dbReference type="AlphaFoldDB" id="A0A285PDS6"/>
<evidence type="ECO:0000313" key="7">
    <source>
        <dbReference type="EMBL" id="SNZ19598.1"/>
    </source>
</evidence>
<dbReference type="SUPFAM" id="SSF46785">
    <property type="entry name" value="Winged helix' DNA-binding domain"/>
    <property type="match status" value="1"/>
</dbReference>
<feature type="domain" description="HTH lysR-type" evidence="6">
    <location>
        <begin position="25"/>
        <end position="82"/>
    </location>
</feature>
<evidence type="ECO:0000256" key="3">
    <source>
        <dbReference type="ARBA" id="ARBA00023015"/>
    </source>
</evidence>
<gene>
    <name evidence="7" type="ORF">SAMN06265368_2688</name>
</gene>
<keyword evidence="4" id="KW-0238">DNA-binding</keyword>
<proteinExistence type="inferred from homology"/>
<dbReference type="Pfam" id="PF00126">
    <property type="entry name" value="HTH_1"/>
    <property type="match status" value="1"/>
</dbReference>
<dbReference type="SUPFAM" id="SSF53850">
    <property type="entry name" value="Periplasmic binding protein-like II"/>
    <property type="match status" value="1"/>
</dbReference>
<keyword evidence="3" id="KW-0805">Transcription regulation</keyword>
<dbReference type="PANTHER" id="PTHR30118:SF15">
    <property type="entry name" value="TRANSCRIPTIONAL REGULATORY PROTEIN"/>
    <property type="match status" value="1"/>
</dbReference>
<dbReference type="InterPro" id="IPR050389">
    <property type="entry name" value="LysR-type_TF"/>
</dbReference>
<evidence type="ECO:0000259" key="6">
    <source>
        <dbReference type="PROSITE" id="PS50931"/>
    </source>
</evidence>
<dbReference type="InterPro" id="IPR000847">
    <property type="entry name" value="LysR_HTH_N"/>
</dbReference>
<dbReference type="GO" id="GO:0003677">
    <property type="term" value="F:DNA binding"/>
    <property type="evidence" value="ECO:0007669"/>
    <property type="project" value="UniProtKB-KW"/>
</dbReference>
<dbReference type="Gene3D" id="1.10.10.10">
    <property type="entry name" value="Winged helix-like DNA-binding domain superfamily/Winged helix DNA-binding domain"/>
    <property type="match status" value="1"/>
</dbReference>
<keyword evidence="5" id="KW-0804">Transcription</keyword>
<evidence type="ECO:0000256" key="4">
    <source>
        <dbReference type="ARBA" id="ARBA00023125"/>
    </source>
</evidence>
<accession>A0A285PDS6</accession>
<dbReference type="OrthoDB" id="8455878at2"/>
<keyword evidence="2" id="KW-0536">Nodulation</keyword>
<organism evidence="7 8">
    <name type="scientific">Cohaesibacter gelatinilyticus</name>
    <dbReference type="NCBI Taxonomy" id="372072"/>
    <lineage>
        <taxon>Bacteria</taxon>
        <taxon>Pseudomonadati</taxon>
        <taxon>Pseudomonadota</taxon>
        <taxon>Alphaproteobacteria</taxon>
        <taxon>Hyphomicrobiales</taxon>
        <taxon>Cohaesibacteraceae</taxon>
    </lineage>
</organism>
<evidence type="ECO:0000256" key="2">
    <source>
        <dbReference type="ARBA" id="ARBA00022458"/>
    </source>
</evidence>
<evidence type="ECO:0000313" key="8">
    <source>
        <dbReference type="Proteomes" id="UP000219439"/>
    </source>
</evidence>
<protein>
    <submittedName>
        <fullName evidence="7">Transcriptional regulator, LysR family</fullName>
    </submittedName>
</protein>
<dbReference type="InterPro" id="IPR036390">
    <property type="entry name" value="WH_DNA-bd_sf"/>
</dbReference>
<dbReference type="Proteomes" id="UP000219439">
    <property type="component" value="Unassembled WGS sequence"/>
</dbReference>
<sequence length="323" mass="36457">MSSKRYAEKSIVMLGGIDLNDIKGIDLNLLKAFVVLLEERNVTYAADRLRRGQSATSGMLARLRDMLGDEVLVRSGRDMVPTPRAQELLLEIKPMLERLSVILNHAPSFDPRKTKRQFRIGLPDDLELALLPSLSNAIAKEAPNAQILVKSIDYETVCEAIDKNEIDLAVTVYEEPQESWHSIDIVGDTRFACVFAPETLLADPQDLEDFVQARHALVSVVGDAQGIVDISLQQISRMRKISFVVPHFMALPPLLQAMDLIATVPDYVAARFVQDFDLSMCAPPIDLPPYPIKMMWHRIRERDNADIWFRSLVKRELKQVLLS</sequence>
<comment type="similarity">
    <text evidence="1">Belongs to the LysR transcriptional regulatory family.</text>
</comment>
<dbReference type="RefSeq" id="WP_097153934.1">
    <property type="nucleotide sequence ID" value="NZ_OBEL01000002.1"/>
</dbReference>
<name>A0A285PDS6_9HYPH</name>
<dbReference type="Gene3D" id="3.40.190.10">
    <property type="entry name" value="Periplasmic binding protein-like II"/>
    <property type="match status" value="2"/>
</dbReference>
<dbReference type="GO" id="GO:0003700">
    <property type="term" value="F:DNA-binding transcription factor activity"/>
    <property type="evidence" value="ECO:0007669"/>
    <property type="project" value="InterPro"/>
</dbReference>
<dbReference type="Pfam" id="PF03466">
    <property type="entry name" value="LysR_substrate"/>
    <property type="match status" value="1"/>
</dbReference>
<evidence type="ECO:0000256" key="5">
    <source>
        <dbReference type="ARBA" id="ARBA00023163"/>
    </source>
</evidence>